<evidence type="ECO:0000313" key="3">
    <source>
        <dbReference type="Proteomes" id="UP000681526"/>
    </source>
</evidence>
<feature type="transmembrane region" description="Helical" evidence="1">
    <location>
        <begin position="114"/>
        <end position="133"/>
    </location>
</feature>
<proteinExistence type="predicted"/>
<comment type="caution">
    <text evidence="2">The sequence shown here is derived from an EMBL/GenBank/DDBJ whole genome shotgun (WGS) entry which is preliminary data.</text>
</comment>
<keyword evidence="1" id="KW-0472">Membrane</keyword>
<protein>
    <submittedName>
        <fullName evidence="2">ABC transporter permease protein</fullName>
    </submittedName>
</protein>
<dbReference type="InterPro" id="IPR010390">
    <property type="entry name" value="ABC-2_transporter-like"/>
</dbReference>
<evidence type="ECO:0000313" key="2">
    <source>
        <dbReference type="EMBL" id="CAG5081671.1"/>
    </source>
</evidence>
<feature type="transmembrane region" description="Helical" evidence="1">
    <location>
        <begin position="235"/>
        <end position="255"/>
    </location>
</feature>
<sequence>MMFYLGLMWEYFKNYAKTRLTYRADFWIEVVSDLAFQAINLIVILIAFRHTPTLGGWTEAEVVFVFGYFMVPYGIFSCFFDLWNFSERYIVKGEMDRVLTRPAHNLFQILLENMYPPGLIGSFVGLVIMAVTARQMGMTFDWTDLVMLLVLTAGAVMVYFGLYTALTAIGFFTDAPTGILPLMFNLQSYGRYPVTIYNRTMRFVLTWLLPFAFVGVYPASYFLERSGAADLRMALLTPAVGLVFTAIGLVVWNIGVKRYRGAGS</sequence>
<name>A0ABN7RVP2_THEXY</name>
<dbReference type="Proteomes" id="UP000681526">
    <property type="component" value="Unassembled WGS sequence"/>
</dbReference>
<feature type="transmembrane region" description="Helical" evidence="1">
    <location>
        <begin position="145"/>
        <end position="172"/>
    </location>
</feature>
<reference evidence="2 3" key="1">
    <citation type="submission" date="2021-04" db="EMBL/GenBank/DDBJ databases">
        <authorList>
            <person name="Rakotoarivonina H."/>
        </authorList>
    </citation>
    <scope>NUCLEOTIDE SEQUENCE [LARGE SCALE GENOMIC DNA]</scope>
    <source>
        <strain evidence="2 3">XE</strain>
    </source>
</reference>
<accession>A0ABN7RVP2</accession>
<feature type="transmembrane region" description="Helical" evidence="1">
    <location>
        <begin position="60"/>
        <end position="83"/>
    </location>
</feature>
<dbReference type="PANTHER" id="PTHR36833">
    <property type="entry name" value="SLR0610 PROTEIN-RELATED"/>
    <property type="match status" value="1"/>
</dbReference>
<organism evidence="2 3">
    <name type="scientific">Thermobacillus xylanilyticus</name>
    <dbReference type="NCBI Taxonomy" id="76633"/>
    <lineage>
        <taxon>Bacteria</taxon>
        <taxon>Bacillati</taxon>
        <taxon>Bacillota</taxon>
        <taxon>Bacilli</taxon>
        <taxon>Bacillales</taxon>
        <taxon>Paenibacillaceae</taxon>
        <taxon>Thermobacillus</taxon>
    </lineage>
</organism>
<dbReference type="EMBL" id="CAJRAY010000024">
    <property type="protein sequence ID" value="CAG5081671.1"/>
    <property type="molecule type" value="Genomic_DNA"/>
</dbReference>
<keyword evidence="3" id="KW-1185">Reference proteome</keyword>
<evidence type="ECO:0000256" key="1">
    <source>
        <dbReference type="SAM" id="Phobius"/>
    </source>
</evidence>
<feature type="transmembrane region" description="Helical" evidence="1">
    <location>
        <begin position="26"/>
        <end position="48"/>
    </location>
</feature>
<dbReference type="Pfam" id="PF06182">
    <property type="entry name" value="ABC2_membrane_6"/>
    <property type="match status" value="1"/>
</dbReference>
<feature type="transmembrane region" description="Helical" evidence="1">
    <location>
        <begin position="203"/>
        <end position="223"/>
    </location>
</feature>
<keyword evidence="1" id="KW-1133">Transmembrane helix</keyword>
<gene>
    <name evidence="2" type="primary">txxe 1198</name>
    <name evidence="2" type="ORF">TXXE_05305</name>
</gene>
<keyword evidence="1" id="KW-0812">Transmembrane</keyword>
<dbReference type="PANTHER" id="PTHR36833:SF1">
    <property type="entry name" value="INTEGRAL MEMBRANE TRANSPORT PROTEIN"/>
    <property type="match status" value="1"/>
</dbReference>